<proteinExistence type="inferred from homology"/>
<evidence type="ECO:0000313" key="7">
    <source>
        <dbReference type="EMBL" id="SEP79934.1"/>
    </source>
</evidence>
<organism evidence="7 8">
    <name type="scientific">Microlunatus flavus</name>
    <dbReference type="NCBI Taxonomy" id="1036181"/>
    <lineage>
        <taxon>Bacteria</taxon>
        <taxon>Bacillati</taxon>
        <taxon>Actinomycetota</taxon>
        <taxon>Actinomycetes</taxon>
        <taxon>Propionibacteriales</taxon>
        <taxon>Propionibacteriaceae</taxon>
        <taxon>Microlunatus</taxon>
    </lineage>
</organism>
<comment type="cofactor">
    <cofactor evidence="1">
        <name>FAD</name>
        <dbReference type="ChEBI" id="CHEBI:57692"/>
    </cofactor>
</comment>
<keyword evidence="4" id="KW-0274">FAD</keyword>
<dbReference type="InterPro" id="IPR050416">
    <property type="entry name" value="FAD-linked_Oxidoreductase"/>
</dbReference>
<evidence type="ECO:0000256" key="3">
    <source>
        <dbReference type="ARBA" id="ARBA00022630"/>
    </source>
</evidence>
<dbReference type="STRING" id="1036181.SAMN05421756_101723"/>
<dbReference type="InterPro" id="IPR016169">
    <property type="entry name" value="FAD-bd_PCMH_sub2"/>
</dbReference>
<keyword evidence="3" id="KW-0285">Flavoprotein</keyword>
<dbReference type="InterPro" id="IPR006093">
    <property type="entry name" value="Oxy_OxRdtase_FAD_BS"/>
</dbReference>
<dbReference type="Pfam" id="PF01565">
    <property type="entry name" value="FAD_binding_4"/>
    <property type="match status" value="1"/>
</dbReference>
<feature type="domain" description="FAD-binding PCMH-type" evidence="6">
    <location>
        <begin position="72"/>
        <end position="244"/>
    </location>
</feature>
<dbReference type="Gene3D" id="3.30.43.10">
    <property type="entry name" value="Uridine Diphospho-n-acetylenolpyruvylglucosamine Reductase, domain 2"/>
    <property type="match status" value="1"/>
</dbReference>
<gene>
    <name evidence="7" type="ORF">SAMN05421756_101723</name>
</gene>
<dbReference type="AlphaFoldDB" id="A0A1H9AT32"/>
<accession>A0A1H9AT32</accession>
<name>A0A1H9AT32_9ACTN</name>
<dbReference type="OrthoDB" id="3682986at2"/>
<evidence type="ECO:0000259" key="6">
    <source>
        <dbReference type="PROSITE" id="PS51387"/>
    </source>
</evidence>
<keyword evidence="5" id="KW-0560">Oxidoreductase</keyword>
<dbReference type="Gene3D" id="3.40.462.20">
    <property type="match status" value="1"/>
</dbReference>
<dbReference type="EMBL" id="FOFA01000001">
    <property type="protein sequence ID" value="SEP79934.1"/>
    <property type="molecule type" value="Genomic_DNA"/>
</dbReference>
<protein>
    <submittedName>
        <fullName evidence="7">FAD/FMN-containing dehydrogenase</fullName>
    </submittedName>
</protein>
<dbReference type="Proteomes" id="UP000198504">
    <property type="component" value="Unassembled WGS sequence"/>
</dbReference>
<sequence>MTTLTAPAATPAAKALPTLFPTLPAKPARGAADDLALRVDAFRRLCADGVGTWVHLPGDAGYDTARTPWNLTDQRPAAVAVPRDADEVGLVVSAAAAAGLRVAPQSTGHNAGPLAASGLADVVLVRTTALQEVVVDPGRRRARVGGGVEWQAVVEAAAPHGLACLHGSSPNVGVAGYSLGGGIGWYARQLGLATSHLTAVEVVLADGRIVTADAEHHAELFWAVRGGGGNFGVVTALELELFAIPTAYAGMMIFDAGRTREVLTRWSAWAVDAPDEVTTSFRVLHLPPLPELPPFLSGRSVVIVDGAVLADDARAAEVLAPLRDLQPEVDTFGRVPAAALTRLHMDPEDGMPVASDSLMLASLPAEAVEVVTRAATQPGSALMMVELRQLGGALGRHHPGGGAVDRFDGQFLAFAGGLALDAAMGMATQAEALALTGALAPWASGSAYLNFVETEGDASGAFTDATWERLRAVRSVVDPDGLFLANHVVPRLGEGGSTEC</sequence>
<reference evidence="8" key="1">
    <citation type="submission" date="2016-10" db="EMBL/GenBank/DDBJ databases">
        <authorList>
            <person name="Varghese N."/>
            <person name="Submissions S."/>
        </authorList>
    </citation>
    <scope>NUCLEOTIDE SEQUENCE [LARGE SCALE GENOMIC DNA]</scope>
    <source>
        <strain evidence="8">CGMCC 4.6856</strain>
    </source>
</reference>
<comment type="similarity">
    <text evidence="2">Belongs to the oxygen-dependent FAD-linked oxidoreductase family.</text>
</comment>
<dbReference type="InterPro" id="IPR016167">
    <property type="entry name" value="FAD-bd_PCMH_sub1"/>
</dbReference>
<evidence type="ECO:0000256" key="2">
    <source>
        <dbReference type="ARBA" id="ARBA00005466"/>
    </source>
</evidence>
<dbReference type="PANTHER" id="PTHR42973:SF39">
    <property type="entry name" value="FAD-BINDING PCMH-TYPE DOMAIN-CONTAINING PROTEIN"/>
    <property type="match status" value="1"/>
</dbReference>
<dbReference type="InterPro" id="IPR016166">
    <property type="entry name" value="FAD-bd_PCMH"/>
</dbReference>
<evidence type="ECO:0000256" key="1">
    <source>
        <dbReference type="ARBA" id="ARBA00001974"/>
    </source>
</evidence>
<dbReference type="InterPro" id="IPR006094">
    <property type="entry name" value="Oxid_FAD_bind_N"/>
</dbReference>
<evidence type="ECO:0000313" key="8">
    <source>
        <dbReference type="Proteomes" id="UP000198504"/>
    </source>
</evidence>
<dbReference type="SUPFAM" id="SSF56176">
    <property type="entry name" value="FAD-binding/transporter-associated domain-like"/>
    <property type="match status" value="1"/>
</dbReference>
<dbReference type="GO" id="GO:0071949">
    <property type="term" value="F:FAD binding"/>
    <property type="evidence" value="ECO:0007669"/>
    <property type="project" value="InterPro"/>
</dbReference>
<evidence type="ECO:0000256" key="5">
    <source>
        <dbReference type="ARBA" id="ARBA00023002"/>
    </source>
</evidence>
<dbReference type="InterPro" id="IPR036318">
    <property type="entry name" value="FAD-bd_PCMH-like_sf"/>
</dbReference>
<dbReference type="PANTHER" id="PTHR42973">
    <property type="entry name" value="BINDING OXIDOREDUCTASE, PUTATIVE (AFU_ORTHOLOGUE AFUA_1G17690)-RELATED"/>
    <property type="match status" value="1"/>
</dbReference>
<dbReference type="PROSITE" id="PS00862">
    <property type="entry name" value="OX2_COVAL_FAD"/>
    <property type="match status" value="1"/>
</dbReference>
<dbReference type="Gene3D" id="3.30.465.10">
    <property type="match status" value="1"/>
</dbReference>
<evidence type="ECO:0000256" key="4">
    <source>
        <dbReference type="ARBA" id="ARBA00022827"/>
    </source>
</evidence>
<dbReference type="GO" id="GO:0016491">
    <property type="term" value="F:oxidoreductase activity"/>
    <property type="evidence" value="ECO:0007669"/>
    <property type="project" value="UniProtKB-KW"/>
</dbReference>
<keyword evidence="8" id="KW-1185">Reference proteome</keyword>
<dbReference type="PROSITE" id="PS51387">
    <property type="entry name" value="FAD_PCMH"/>
    <property type="match status" value="1"/>
</dbReference>
<dbReference type="RefSeq" id="WP_091177690.1">
    <property type="nucleotide sequence ID" value="NZ_FOFA01000001.1"/>
</dbReference>